<keyword evidence="2" id="KW-1185">Reference proteome</keyword>
<proteinExistence type="predicted"/>
<dbReference type="EMBL" id="MU394290">
    <property type="protein sequence ID" value="KAI6090670.1"/>
    <property type="molecule type" value="Genomic_DNA"/>
</dbReference>
<name>A0ACC0DE69_9PEZI</name>
<accession>A0ACC0DE69</accession>
<dbReference type="Proteomes" id="UP001497680">
    <property type="component" value="Unassembled WGS sequence"/>
</dbReference>
<evidence type="ECO:0000313" key="1">
    <source>
        <dbReference type="EMBL" id="KAI6090670.1"/>
    </source>
</evidence>
<comment type="caution">
    <text evidence="1">The sequence shown here is derived from an EMBL/GenBank/DDBJ whole genome shotgun (WGS) entry which is preliminary data.</text>
</comment>
<organism evidence="1 2">
    <name type="scientific">Hypoxylon rubiginosum</name>
    <dbReference type="NCBI Taxonomy" id="110542"/>
    <lineage>
        <taxon>Eukaryota</taxon>
        <taxon>Fungi</taxon>
        <taxon>Dikarya</taxon>
        <taxon>Ascomycota</taxon>
        <taxon>Pezizomycotina</taxon>
        <taxon>Sordariomycetes</taxon>
        <taxon>Xylariomycetidae</taxon>
        <taxon>Xylariales</taxon>
        <taxon>Hypoxylaceae</taxon>
        <taxon>Hypoxylon</taxon>
    </lineage>
</organism>
<sequence>MSFPLTEEGLFDPVLTAACPEGTDPWNSGELDLDNLFDFNNLPFVGASDILTDVDGAWLSHAGTNVDTNVVTLQQPTTTTTMTMLQTTTPQPIAALQTATPISQHICSSQPTSDEDNDEEQLVQGVARQLKAFVDGLQISGKLDDIERLRFQLLEKDLIIAELREKLQRSERKLAARPIPVTKTVPVPLPPPACTPVEPQQPPRRPQSTQRKQQLANTQRVTKGRSAFSGASRQETALTRKMGACLYCRRRKERCKTSIADPDGDCLNCAAANSSVHRFPCIRTRIPQVRLYHICTTEKDTWTVRSEIYRPTDLSTAVYSRSTTVDLTQDIGHSLTLAVSEFIPIEGDETSYIWTIDGATIKLEMPCYAITNMQRSKVALQNYMETNLNHYIEYFIGSSARIVYDTFQIALAKAQKSVLLHNTLRLWIASRLVEKPWRICGTETLGMAVEDSEKTPYAGKIPISPVMDSQFDQIVIQCILNPLRTQVLKGLEAKVNRTKREDWFETYLLVFLLLNNIELSTAHDHKFANLHHHVTPGRGTRFEDYSLIEAYFHSAQVLIAHFREAMNGHQPFHPDYTREEVSSLAGLGEDELAYLDIVRDETRKMKTSLLFLRTRHKYESMLYWCHQLFYGTWDSSQVFIRELGADEEVEGPYY</sequence>
<protein>
    <submittedName>
        <fullName evidence="1">Uncharacterized protein</fullName>
    </submittedName>
</protein>
<gene>
    <name evidence="1" type="ORF">F4821DRAFT_228774</name>
</gene>
<evidence type="ECO:0000313" key="2">
    <source>
        <dbReference type="Proteomes" id="UP001497680"/>
    </source>
</evidence>
<reference evidence="1 2" key="1">
    <citation type="journal article" date="2022" name="New Phytol.">
        <title>Ecological generalism drives hyperdiversity of secondary metabolite gene clusters in xylarialean endophytes.</title>
        <authorList>
            <person name="Franco M.E.E."/>
            <person name="Wisecaver J.H."/>
            <person name="Arnold A.E."/>
            <person name="Ju Y.M."/>
            <person name="Slot J.C."/>
            <person name="Ahrendt S."/>
            <person name="Moore L.P."/>
            <person name="Eastman K.E."/>
            <person name="Scott K."/>
            <person name="Konkel Z."/>
            <person name="Mondo S.J."/>
            <person name="Kuo A."/>
            <person name="Hayes R.D."/>
            <person name="Haridas S."/>
            <person name="Andreopoulos B."/>
            <person name="Riley R."/>
            <person name="LaButti K."/>
            <person name="Pangilinan J."/>
            <person name="Lipzen A."/>
            <person name="Amirebrahimi M."/>
            <person name="Yan J."/>
            <person name="Adam C."/>
            <person name="Keymanesh K."/>
            <person name="Ng V."/>
            <person name="Louie K."/>
            <person name="Northen T."/>
            <person name="Drula E."/>
            <person name="Henrissat B."/>
            <person name="Hsieh H.M."/>
            <person name="Youens-Clark K."/>
            <person name="Lutzoni F."/>
            <person name="Miadlikowska J."/>
            <person name="Eastwood D.C."/>
            <person name="Hamelin R.C."/>
            <person name="Grigoriev I.V."/>
            <person name="U'Ren J.M."/>
        </authorList>
    </citation>
    <scope>NUCLEOTIDE SEQUENCE [LARGE SCALE GENOMIC DNA]</scope>
    <source>
        <strain evidence="1 2">ER1909</strain>
    </source>
</reference>